<protein>
    <recommendedName>
        <fullName evidence="7">Tetratricopeptide repeat protein</fullName>
    </recommendedName>
</protein>
<dbReference type="InterPro" id="IPR011990">
    <property type="entry name" value="TPR-like_helical_dom_sf"/>
</dbReference>
<accession>A0A094XK08</accession>
<keyword evidence="2" id="KW-0802">TPR repeat</keyword>
<dbReference type="InterPro" id="IPR019734">
    <property type="entry name" value="TPR_rpt"/>
</dbReference>
<comment type="caution">
    <text evidence="3">The sequence shown here is derived from an EMBL/GenBank/DDBJ whole genome shotgun (WGS) entry which is preliminary data.</text>
</comment>
<name>A0A094XK08_ALKAL</name>
<keyword evidence="5" id="KW-1185">Reference proteome</keyword>
<dbReference type="Gene3D" id="1.25.40.10">
    <property type="entry name" value="Tetratricopeptide repeat domain"/>
    <property type="match status" value="1"/>
</dbReference>
<dbReference type="eggNOG" id="COG0457">
    <property type="taxonomic scope" value="Bacteria"/>
</dbReference>
<evidence type="ECO:0000313" key="3">
    <source>
        <dbReference type="EMBL" id="KGA99110.1"/>
    </source>
</evidence>
<dbReference type="Pfam" id="PF12895">
    <property type="entry name" value="ANAPC3"/>
    <property type="match status" value="1"/>
</dbReference>
<dbReference type="AlphaFoldDB" id="A0A094XK08"/>
<dbReference type="Proteomes" id="UP000002754">
    <property type="component" value="Unassembled WGS sequence"/>
</dbReference>
<sequence length="321" mass="37924">MDNWLLENVAWVEELQASWDNQPLSRQREQLAKLENLSNSILDYWVGIEEQLHYFKEHLKNDDEVYNYRSTGTTYFELEMFEKAREHLQLEKETGVKDELRLLYLAYSYLYCDQFIQAKDQFLYLLQLTKDHVIKHHTLFGLACMACKKSKYDEAIFFFEQTKEWLPEDDDVVYNLGICHFLNHSFAHAVRYFYEAIKRNDHDGEAYYFLGCCLIELGERQAGFRALGQALHLLHSTESLLGLAYILEWNGKHEAALDCYKKLHTDGRETEACLHGFAWNYGMLNKRELSLNYFKKLFQLNPTHPTGADSFKWLASIWVCS</sequence>
<gene>
    <name evidence="4" type="ORF">AJ85_11575</name>
    <name evidence="3" type="ORF">BALCAV_0200195</name>
</gene>
<dbReference type="SUPFAM" id="SSF48452">
    <property type="entry name" value="TPR-like"/>
    <property type="match status" value="2"/>
</dbReference>
<evidence type="ECO:0000313" key="6">
    <source>
        <dbReference type="Proteomes" id="UP000297014"/>
    </source>
</evidence>
<dbReference type="PANTHER" id="PTHR45586:SF1">
    <property type="entry name" value="LIPOPOLYSACCHARIDE ASSEMBLY PROTEIN B"/>
    <property type="match status" value="1"/>
</dbReference>
<evidence type="ECO:0000256" key="2">
    <source>
        <dbReference type="ARBA" id="ARBA00022803"/>
    </source>
</evidence>
<keyword evidence="1" id="KW-0677">Repeat</keyword>
<evidence type="ECO:0000256" key="1">
    <source>
        <dbReference type="ARBA" id="ARBA00022737"/>
    </source>
</evidence>
<dbReference type="STRING" id="1218173.BALCAV_0200195"/>
<proteinExistence type="predicted"/>
<dbReference type="OrthoDB" id="2937463at2"/>
<reference evidence="3 5" key="1">
    <citation type="journal article" date="2014" name="Genome Announc.">
        <title>Draft Genome Sequence of Bacillus alcalophilus AV1934, a Classic Alkaliphile Isolated from Human Feces in 1934.</title>
        <authorList>
            <person name="Attie O."/>
            <person name="Jayaprakash A."/>
            <person name="Shah H."/>
            <person name="Paulsen I.T."/>
            <person name="Morino M."/>
            <person name="Takahashi Y."/>
            <person name="Narumi I."/>
            <person name="Sachidanandam R."/>
            <person name="Satoh K."/>
            <person name="Ito M."/>
            <person name="Krulwich T.A."/>
        </authorList>
    </citation>
    <scope>NUCLEOTIDE SEQUENCE [LARGE SCALE GENOMIC DNA]</scope>
    <source>
        <strain evidence="3 5">AV1934</strain>
    </source>
</reference>
<dbReference type="PANTHER" id="PTHR45586">
    <property type="entry name" value="TPR REPEAT-CONTAINING PROTEIN PA4667"/>
    <property type="match status" value="1"/>
</dbReference>
<evidence type="ECO:0000313" key="4">
    <source>
        <dbReference type="EMBL" id="THG90313.1"/>
    </source>
</evidence>
<reference evidence="4 6" key="2">
    <citation type="submission" date="2014-01" db="EMBL/GenBank/DDBJ databases">
        <title>Draft genome sequencing of Bacillus alcalophilus CGMCC 1.3604.</title>
        <authorList>
            <person name="Yang J."/>
            <person name="Diao L."/>
            <person name="Yang S."/>
        </authorList>
    </citation>
    <scope>NUCLEOTIDE SEQUENCE [LARGE SCALE GENOMIC DNA]</scope>
    <source>
        <strain evidence="4 6">CGMCC 1.3604</strain>
    </source>
</reference>
<dbReference type="SMART" id="SM00028">
    <property type="entry name" value="TPR"/>
    <property type="match status" value="4"/>
</dbReference>
<dbReference type="InterPro" id="IPR051012">
    <property type="entry name" value="CellSynth/LPSAsmb/PSIAsmb"/>
</dbReference>
<evidence type="ECO:0008006" key="7">
    <source>
        <dbReference type="Google" id="ProtNLM"/>
    </source>
</evidence>
<evidence type="ECO:0000313" key="5">
    <source>
        <dbReference type="Proteomes" id="UP000002754"/>
    </source>
</evidence>
<dbReference type="Proteomes" id="UP000297014">
    <property type="component" value="Unassembled WGS sequence"/>
</dbReference>
<dbReference type="EMBL" id="JALP01000163">
    <property type="protein sequence ID" value="THG90313.1"/>
    <property type="molecule type" value="Genomic_DNA"/>
</dbReference>
<dbReference type="EMBL" id="ALPT02000001">
    <property type="protein sequence ID" value="KGA99110.1"/>
    <property type="molecule type" value="Genomic_DNA"/>
</dbReference>
<dbReference type="RefSeq" id="WP_003322403.1">
    <property type="nucleotide sequence ID" value="NZ_ALPT02000001.1"/>
</dbReference>
<organism evidence="3 5">
    <name type="scientific">Alkalihalobacillus alcalophilus ATCC 27647 = CGMCC 1.3604</name>
    <dbReference type="NCBI Taxonomy" id="1218173"/>
    <lineage>
        <taxon>Bacteria</taxon>
        <taxon>Bacillati</taxon>
        <taxon>Bacillota</taxon>
        <taxon>Bacilli</taxon>
        <taxon>Bacillales</taxon>
        <taxon>Bacillaceae</taxon>
        <taxon>Alkalihalobacillus</taxon>
    </lineage>
</organism>